<evidence type="ECO:0000313" key="8">
    <source>
        <dbReference type="EMBL" id="GFZ09647.1"/>
    </source>
</evidence>
<keyword evidence="4" id="KW-0255">Endonuclease</keyword>
<dbReference type="Pfam" id="PF13456">
    <property type="entry name" value="RVT_3"/>
    <property type="match status" value="1"/>
</dbReference>
<dbReference type="PANTHER" id="PTHR48475:SF2">
    <property type="entry name" value="RIBONUCLEASE H"/>
    <property type="match status" value="1"/>
</dbReference>
<dbReference type="GO" id="GO:0003676">
    <property type="term" value="F:nucleic acid binding"/>
    <property type="evidence" value="ECO:0007669"/>
    <property type="project" value="InterPro"/>
</dbReference>
<evidence type="ECO:0000256" key="4">
    <source>
        <dbReference type="ARBA" id="ARBA00022759"/>
    </source>
</evidence>
<keyword evidence="1" id="KW-0808">Transferase</keyword>
<dbReference type="CDD" id="cd09279">
    <property type="entry name" value="RNase_HI_like"/>
    <property type="match status" value="1"/>
</dbReference>
<keyword evidence="5" id="KW-0378">Hydrolase</keyword>
<name>A0A7J0GFQ2_9ERIC</name>
<dbReference type="GO" id="GO:0003964">
    <property type="term" value="F:RNA-directed DNA polymerase activity"/>
    <property type="evidence" value="ECO:0007669"/>
    <property type="project" value="UniProtKB-KW"/>
</dbReference>
<dbReference type="InterPro" id="IPR043502">
    <property type="entry name" value="DNA/RNA_pol_sf"/>
</dbReference>
<evidence type="ECO:0000313" key="9">
    <source>
        <dbReference type="Proteomes" id="UP000585474"/>
    </source>
</evidence>
<keyword evidence="3" id="KW-0540">Nuclease</keyword>
<dbReference type="InterPro" id="IPR041373">
    <property type="entry name" value="RT_RNaseH"/>
</dbReference>
<dbReference type="Proteomes" id="UP000585474">
    <property type="component" value="Unassembled WGS sequence"/>
</dbReference>
<gene>
    <name evidence="8" type="ORF">Acr_21g0002460</name>
</gene>
<dbReference type="InterPro" id="IPR002156">
    <property type="entry name" value="RNaseH_domain"/>
</dbReference>
<evidence type="ECO:0000256" key="6">
    <source>
        <dbReference type="ARBA" id="ARBA00022918"/>
    </source>
</evidence>
<comment type="caution">
    <text evidence="8">The sequence shown here is derived from an EMBL/GenBank/DDBJ whole genome shotgun (WGS) entry which is preliminary data.</text>
</comment>
<dbReference type="OrthoDB" id="1934793at2759"/>
<proteinExistence type="predicted"/>
<dbReference type="AlphaFoldDB" id="A0A7J0GFQ2"/>
<dbReference type="Gene3D" id="3.30.420.10">
    <property type="entry name" value="Ribonuclease H-like superfamily/Ribonuclease H"/>
    <property type="match status" value="1"/>
</dbReference>
<evidence type="ECO:0000256" key="3">
    <source>
        <dbReference type="ARBA" id="ARBA00022722"/>
    </source>
</evidence>
<evidence type="ECO:0000259" key="7">
    <source>
        <dbReference type="PROSITE" id="PS50879"/>
    </source>
</evidence>
<keyword evidence="9" id="KW-1185">Reference proteome</keyword>
<evidence type="ECO:0000256" key="2">
    <source>
        <dbReference type="ARBA" id="ARBA00022695"/>
    </source>
</evidence>
<dbReference type="PROSITE" id="PS50879">
    <property type="entry name" value="RNASE_H_1"/>
    <property type="match status" value="1"/>
</dbReference>
<dbReference type="Pfam" id="PF17917">
    <property type="entry name" value="RT_RNaseH"/>
    <property type="match status" value="1"/>
</dbReference>
<evidence type="ECO:0000256" key="5">
    <source>
        <dbReference type="ARBA" id="ARBA00022801"/>
    </source>
</evidence>
<keyword evidence="2" id="KW-0548">Nucleotidyltransferase</keyword>
<sequence>MGKELILYLSVSPTTVSATFIKEEDKVQKLVYYVSKVLIGAETRYLKIERLTYALMIAARKLQHYFQANPIVILTNRPLKQTLHRPDTSGRLLKWSIELSKFHINYQLRIAIKAQSILADFIAEFTYDVALSPDIKALEEQNQDNDLTRWKLFVDGSANQHGCGIGIAFQTPSGEQMEYAIRIRFKATNNNAEYEALLARLRIATELGLESLDAYSDFQHVINQVQGDYLTKNIRMLAYLDEVKAMSTKIREFKIRQIPREENKKADALANLASAFDFISDRSIPLEFFPNPSTDNTKIVYQVATEPTWMDDIIAYLKDGKYH</sequence>
<organism evidence="8 9">
    <name type="scientific">Actinidia rufa</name>
    <dbReference type="NCBI Taxonomy" id="165716"/>
    <lineage>
        <taxon>Eukaryota</taxon>
        <taxon>Viridiplantae</taxon>
        <taxon>Streptophyta</taxon>
        <taxon>Embryophyta</taxon>
        <taxon>Tracheophyta</taxon>
        <taxon>Spermatophyta</taxon>
        <taxon>Magnoliopsida</taxon>
        <taxon>eudicotyledons</taxon>
        <taxon>Gunneridae</taxon>
        <taxon>Pentapetalae</taxon>
        <taxon>asterids</taxon>
        <taxon>Ericales</taxon>
        <taxon>Actinidiaceae</taxon>
        <taxon>Actinidia</taxon>
    </lineage>
</organism>
<protein>
    <recommendedName>
        <fullName evidence="7">RNase H type-1 domain-containing protein</fullName>
    </recommendedName>
</protein>
<dbReference type="SUPFAM" id="SSF56672">
    <property type="entry name" value="DNA/RNA polymerases"/>
    <property type="match status" value="1"/>
</dbReference>
<accession>A0A7J0GFQ2</accession>
<dbReference type="PANTHER" id="PTHR48475">
    <property type="entry name" value="RIBONUCLEASE H"/>
    <property type="match status" value="1"/>
</dbReference>
<dbReference type="GO" id="GO:0004523">
    <property type="term" value="F:RNA-DNA hybrid ribonuclease activity"/>
    <property type="evidence" value="ECO:0007669"/>
    <property type="project" value="InterPro"/>
</dbReference>
<feature type="domain" description="RNase H type-1" evidence="7">
    <location>
        <begin position="146"/>
        <end position="275"/>
    </location>
</feature>
<keyword evidence="6" id="KW-0695">RNA-directed DNA polymerase</keyword>
<dbReference type="EMBL" id="BJWL01000021">
    <property type="protein sequence ID" value="GFZ09647.1"/>
    <property type="molecule type" value="Genomic_DNA"/>
</dbReference>
<dbReference type="SUPFAM" id="SSF53098">
    <property type="entry name" value="Ribonuclease H-like"/>
    <property type="match status" value="1"/>
</dbReference>
<evidence type="ECO:0000256" key="1">
    <source>
        <dbReference type="ARBA" id="ARBA00022679"/>
    </source>
</evidence>
<dbReference type="InterPro" id="IPR036397">
    <property type="entry name" value="RNaseH_sf"/>
</dbReference>
<dbReference type="InterPro" id="IPR012337">
    <property type="entry name" value="RNaseH-like_sf"/>
</dbReference>
<reference evidence="8 9" key="1">
    <citation type="submission" date="2019-07" db="EMBL/GenBank/DDBJ databases">
        <title>De Novo Assembly of kiwifruit Actinidia rufa.</title>
        <authorList>
            <person name="Sugita-Konishi S."/>
            <person name="Sato K."/>
            <person name="Mori E."/>
            <person name="Abe Y."/>
            <person name="Kisaki G."/>
            <person name="Hamano K."/>
            <person name="Suezawa K."/>
            <person name="Otani M."/>
            <person name="Fukuda T."/>
            <person name="Manabe T."/>
            <person name="Gomi K."/>
            <person name="Tabuchi M."/>
            <person name="Akimitsu K."/>
            <person name="Kataoka I."/>
        </authorList>
    </citation>
    <scope>NUCLEOTIDE SEQUENCE [LARGE SCALE GENOMIC DNA]</scope>
    <source>
        <strain evidence="9">cv. Fuchu</strain>
    </source>
</reference>